<evidence type="ECO:0000313" key="3">
    <source>
        <dbReference type="WBParaSite" id="L893_g29256.t1"/>
    </source>
</evidence>
<evidence type="ECO:0000256" key="1">
    <source>
        <dbReference type="SAM" id="MobiDB-lite"/>
    </source>
</evidence>
<reference evidence="3" key="1">
    <citation type="submission" date="2016-11" db="UniProtKB">
        <authorList>
            <consortium name="WormBaseParasite"/>
        </authorList>
    </citation>
    <scope>IDENTIFICATION</scope>
</reference>
<name>A0A1I7ZRQ2_9BILA</name>
<protein>
    <submittedName>
        <fullName evidence="3">DUF4316 domain-containing protein</fullName>
    </submittedName>
</protein>
<dbReference type="AlphaFoldDB" id="A0A1I7ZRQ2"/>
<organism evidence="2 3">
    <name type="scientific">Steinernema glaseri</name>
    <dbReference type="NCBI Taxonomy" id="37863"/>
    <lineage>
        <taxon>Eukaryota</taxon>
        <taxon>Metazoa</taxon>
        <taxon>Ecdysozoa</taxon>
        <taxon>Nematoda</taxon>
        <taxon>Chromadorea</taxon>
        <taxon>Rhabditida</taxon>
        <taxon>Tylenchina</taxon>
        <taxon>Panagrolaimomorpha</taxon>
        <taxon>Strongyloidoidea</taxon>
        <taxon>Steinernematidae</taxon>
        <taxon>Steinernema</taxon>
    </lineage>
</organism>
<feature type="compositionally biased region" description="Basic and acidic residues" evidence="1">
    <location>
        <begin position="110"/>
        <end position="136"/>
    </location>
</feature>
<feature type="region of interest" description="Disordered" evidence="1">
    <location>
        <begin position="110"/>
        <end position="142"/>
    </location>
</feature>
<dbReference type="Proteomes" id="UP000095287">
    <property type="component" value="Unplaced"/>
</dbReference>
<evidence type="ECO:0000313" key="2">
    <source>
        <dbReference type="Proteomes" id="UP000095287"/>
    </source>
</evidence>
<accession>A0A1I7ZRQ2</accession>
<keyword evidence="2" id="KW-1185">Reference proteome</keyword>
<proteinExistence type="predicted"/>
<sequence length="142" mass="16630">MINEMTRPRAKKEHKPLEDQTPVRTTHFICSLTYGSTPFGSGFLYLFVDFCKLSFINDDPFFGEAKAKVPRIADMSHGVATGIPEPDKRFAEVYKDQTREEEIRRLEAQRDQRLRELDDLRGPVEAERQAEEEMRRNQQQRP</sequence>
<dbReference type="WBParaSite" id="L893_g29256.t1">
    <property type="protein sequence ID" value="L893_g29256.t1"/>
    <property type="gene ID" value="L893_g29256"/>
</dbReference>